<dbReference type="Proteomes" id="UP000324222">
    <property type="component" value="Unassembled WGS sequence"/>
</dbReference>
<proteinExistence type="predicted"/>
<protein>
    <submittedName>
        <fullName evidence="2">Uncharacterized protein</fullName>
    </submittedName>
</protein>
<dbReference type="EMBL" id="VSRR010126885">
    <property type="protein sequence ID" value="MPD01370.1"/>
    <property type="molecule type" value="Genomic_DNA"/>
</dbReference>
<evidence type="ECO:0000313" key="3">
    <source>
        <dbReference type="Proteomes" id="UP000324222"/>
    </source>
</evidence>
<keyword evidence="1" id="KW-0812">Transmembrane</keyword>
<reference evidence="2 3" key="1">
    <citation type="submission" date="2019-05" db="EMBL/GenBank/DDBJ databases">
        <title>Another draft genome of Portunus trituberculatus and its Hox gene families provides insights of decapod evolution.</title>
        <authorList>
            <person name="Jeong J.-H."/>
            <person name="Song I."/>
            <person name="Kim S."/>
            <person name="Choi T."/>
            <person name="Kim D."/>
            <person name="Ryu S."/>
            <person name="Kim W."/>
        </authorList>
    </citation>
    <scope>NUCLEOTIDE SEQUENCE [LARGE SCALE GENOMIC DNA]</scope>
    <source>
        <tissue evidence="2">Muscle</tissue>
    </source>
</reference>
<comment type="caution">
    <text evidence="2">The sequence shown here is derived from an EMBL/GenBank/DDBJ whole genome shotgun (WGS) entry which is preliminary data.</text>
</comment>
<evidence type="ECO:0000256" key="1">
    <source>
        <dbReference type="SAM" id="Phobius"/>
    </source>
</evidence>
<keyword evidence="1" id="KW-0472">Membrane</keyword>
<organism evidence="2 3">
    <name type="scientific">Portunus trituberculatus</name>
    <name type="common">Swimming crab</name>
    <name type="synonym">Neptunus trituberculatus</name>
    <dbReference type="NCBI Taxonomy" id="210409"/>
    <lineage>
        <taxon>Eukaryota</taxon>
        <taxon>Metazoa</taxon>
        <taxon>Ecdysozoa</taxon>
        <taxon>Arthropoda</taxon>
        <taxon>Crustacea</taxon>
        <taxon>Multicrustacea</taxon>
        <taxon>Malacostraca</taxon>
        <taxon>Eumalacostraca</taxon>
        <taxon>Eucarida</taxon>
        <taxon>Decapoda</taxon>
        <taxon>Pleocyemata</taxon>
        <taxon>Brachyura</taxon>
        <taxon>Eubrachyura</taxon>
        <taxon>Portunoidea</taxon>
        <taxon>Portunidae</taxon>
        <taxon>Portuninae</taxon>
        <taxon>Portunus</taxon>
    </lineage>
</organism>
<keyword evidence="1" id="KW-1133">Transmembrane helix</keyword>
<feature type="transmembrane region" description="Helical" evidence="1">
    <location>
        <begin position="27"/>
        <end position="52"/>
    </location>
</feature>
<keyword evidence="3" id="KW-1185">Reference proteome</keyword>
<name>A0A5B7K2Y7_PORTR</name>
<gene>
    <name evidence="2" type="ORF">E2C01_096893</name>
</gene>
<accession>A0A5B7K2Y7</accession>
<sequence>MQSNERQEQGDWSLPSLSPCPSPSPSLLYLLSLLLLLFSFLLPILLLFPILIPIPFSSSSPPESRFGTAGIRHSVRRFSQTYAALTWRSRADGALGEGVMEGKGARYSVFAAAEIASTAYLPASLRSAFAILEP</sequence>
<evidence type="ECO:0000313" key="2">
    <source>
        <dbReference type="EMBL" id="MPD01370.1"/>
    </source>
</evidence>
<dbReference type="AlphaFoldDB" id="A0A5B7K2Y7"/>